<dbReference type="Gene3D" id="3.60.21.10">
    <property type="match status" value="1"/>
</dbReference>
<reference evidence="3" key="1">
    <citation type="journal article" date="2017" name="Curr. Microbiol.">
        <title>Genomic Diversity of Type B3 Bacteriophages of Caulobacter crescentus.</title>
        <authorList>
            <person name="Ash K.T."/>
            <person name="Drake K.M."/>
            <person name="Gibbs W.S."/>
            <person name="Ely B."/>
        </authorList>
    </citation>
    <scope>NUCLEOTIDE SEQUENCE [LARGE SCALE GENOMIC DNA]</scope>
</reference>
<dbReference type="PANTHER" id="PTHR42850:SF4">
    <property type="entry name" value="ZINC-DEPENDENT ENDOPOLYPHOSPHATASE"/>
    <property type="match status" value="1"/>
</dbReference>
<dbReference type="InterPro" id="IPR029052">
    <property type="entry name" value="Metallo-depent_PP-like"/>
</dbReference>
<accession>A0A1V0EE44</accession>
<dbReference type="InterPro" id="IPR006186">
    <property type="entry name" value="Ser/Thr-sp_prot-phosphatase"/>
</dbReference>
<evidence type="ECO:0000259" key="1">
    <source>
        <dbReference type="Pfam" id="PF00149"/>
    </source>
</evidence>
<organism evidence="2 3">
    <name type="scientific">Caulobacter phage Ccr32</name>
    <dbReference type="NCBI Taxonomy" id="1959738"/>
    <lineage>
        <taxon>Viruses</taxon>
        <taxon>Duplodnaviria</taxon>
        <taxon>Heunggongvirae</taxon>
        <taxon>Uroviricota</taxon>
        <taxon>Caudoviricetes</taxon>
        <taxon>Jeanschmidtviridae</taxon>
        <taxon>Shapirovirus</taxon>
        <taxon>Shapirovirus cbk</taxon>
    </lineage>
</organism>
<dbReference type="SUPFAM" id="SSF56300">
    <property type="entry name" value="Metallo-dependent phosphatases"/>
    <property type="match status" value="1"/>
</dbReference>
<gene>
    <name evidence="2" type="ORF">Ccr32_gp259</name>
</gene>
<feature type="domain" description="Calcineurin-like phosphoesterase" evidence="1">
    <location>
        <begin position="3"/>
        <end position="180"/>
    </location>
</feature>
<dbReference type="Proteomes" id="UP000222485">
    <property type="component" value="Genome"/>
</dbReference>
<dbReference type="GO" id="GO:0016791">
    <property type="term" value="F:phosphatase activity"/>
    <property type="evidence" value="ECO:0007669"/>
    <property type="project" value="TreeGrafter"/>
</dbReference>
<evidence type="ECO:0000313" key="3">
    <source>
        <dbReference type="Proteomes" id="UP000222485"/>
    </source>
</evidence>
<dbReference type="GO" id="GO:0110154">
    <property type="term" value="P:RNA decapping"/>
    <property type="evidence" value="ECO:0007669"/>
    <property type="project" value="TreeGrafter"/>
</dbReference>
<dbReference type="InterPro" id="IPR004843">
    <property type="entry name" value="Calcineurin-like_PHP"/>
</dbReference>
<dbReference type="EMBL" id="KY555146">
    <property type="protein sequence ID" value="ARB15177.1"/>
    <property type="molecule type" value="Genomic_DNA"/>
</dbReference>
<dbReference type="GO" id="GO:0008803">
    <property type="term" value="F:bis(5'-nucleosyl)-tetraphosphatase (symmetrical) activity"/>
    <property type="evidence" value="ECO:0007669"/>
    <property type="project" value="TreeGrafter"/>
</dbReference>
<dbReference type="InterPro" id="IPR050126">
    <property type="entry name" value="Ap4A_hydrolase"/>
</dbReference>
<name>A0A1V0EE44_9CAUD</name>
<sequence length="231" mass="25874">MLYVFGDIHGRLDLLEKARHEIRVRGDCTQMIFLGDYVDRGPDSRGVVEAVMALQAQGEIALMGNHEEMMLTACQIKSYNAMSKLWVSNGGKQTLKSYGAGDNAWNAKWDLIPQEHVDWLARLKPIHETPGRVFVHAGLAPGVAVKMQEEEHLLWIRDKFLNASADQFEKHVVHGHTHTHARKKIEEPELLAHRTNLDTGAFYTGVLAVGVFDPDGYGGPEEVLLIREDDA</sequence>
<proteinExistence type="predicted"/>
<dbReference type="PANTHER" id="PTHR42850">
    <property type="entry name" value="METALLOPHOSPHOESTERASE"/>
    <property type="match status" value="1"/>
</dbReference>
<dbReference type="Pfam" id="PF00149">
    <property type="entry name" value="Metallophos"/>
    <property type="match status" value="1"/>
</dbReference>
<dbReference type="PRINTS" id="PR00114">
    <property type="entry name" value="STPHPHTASE"/>
</dbReference>
<protein>
    <submittedName>
        <fullName evidence="2">Serine/threonine protein phosphatase family protein</fullName>
    </submittedName>
</protein>
<evidence type="ECO:0000313" key="2">
    <source>
        <dbReference type="EMBL" id="ARB15177.1"/>
    </source>
</evidence>